<dbReference type="AlphaFoldDB" id="A0A812IVU7"/>
<evidence type="ECO:0000313" key="2">
    <source>
        <dbReference type="Proteomes" id="UP000649617"/>
    </source>
</evidence>
<dbReference type="Proteomes" id="UP000649617">
    <property type="component" value="Unassembled WGS sequence"/>
</dbReference>
<protein>
    <submittedName>
        <fullName evidence="1">KIN10 protein</fullName>
    </submittedName>
</protein>
<reference evidence="1" key="1">
    <citation type="submission" date="2021-02" db="EMBL/GenBank/DDBJ databases">
        <authorList>
            <person name="Dougan E. K."/>
            <person name="Rhodes N."/>
            <person name="Thang M."/>
            <person name="Chan C."/>
        </authorList>
    </citation>
    <scope>NUCLEOTIDE SEQUENCE</scope>
</reference>
<organism evidence="1 2">
    <name type="scientific">Symbiodinium pilosum</name>
    <name type="common">Dinoflagellate</name>
    <dbReference type="NCBI Taxonomy" id="2952"/>
    <lineage>
        <taxon>Eukaryota</taxon>
        <taxon>Sar</taxon>
        <taxon>Alveolata</taxon>
        <taxon>Dinophyceae</taxon>
        <taxon>Suessiales</taxon>
        <taxon>Symbiodiniaceae</taxon>
        <taxon>Symbiodinium</taxon>
    </lineage>
</organism>
<sequence length="201" mass="22963">MARNKVLLDVLTDLDAFGFPREYAVRCLQLNKHNHVTTTPRARVCTEKKRIDEREATRVRLHEDFGNSSEHRNVPEVELYLKRVQLGIGVPSLGVFNNMFINIIRNRAQAAPGKAIVLNPEDYAAASGELLVIAMVLSWILTYFFAPEIIKDNELKRRVGYNNLCVGWDEAPAKYVAAPIFVATWLDQYQRRKRSFPCCSP</sequence>
<dbReference type="OrthoDB" id="410810at2759"/>
<name>A0A812IVU7_SYMPI</name>
<dbReference type="EMBL" id="CAJNIZ010000669">
    <property type="protein sequence ID" value="CAE7172060.1"/>
    <property type="molecule type" value="Genomic_DNA"/>
</dbReference>
<gene>
    <name evidence="1" type="primary">KIN10</name>
    <name evidence="1" type="ORF">SPIL2461_LOCUS755</name>
</gene>
<evidence type="ECO:0000313" key="1">
    <source>
        <dbReference type="EMBL" id="CAE7172060.1"/>
    </source>
</evidence>
<proteinExistence type="predicted"/>
<comment type="caution">
    <text evidence="1">The sequence shown here is derived from an EMBL/GenBank/DDBJ whole genome shotgun (WGS) entry which is preliminary data.</text>
</comment>
<keyword evidence="2" id="KW-1185">Reference proteome</keyword>
<accession>A0A812IVU7</accession>